<dbReference type="RefSeq" id="XP_033392432.1">
    <property type="nucleotide sequence ID" value="XM_033541312.1"/>
</dbReference>
<proteinExistence type="predicted"/>
<accession>A0A6A6B0H2</accession>
<protein>
    <submittedName>
        <fullName evidence="2">Uncharacterized protein</fullName>
    </submittedName>
</protein>
<sequence>MTYSVISRLGFSSYRQNRDISESADTTPTPISTTNTLERRGKACPTIKPHKTPSYRSRHPVAASTTAVNTAATAGIDDIFANDDLERLAVACETSRRHKASSSRTQEAAASTPAANAAATAGIDEIFANDGLERHAEACTTTKSHKTPTRSRTVAGPITSAAGIDDIFSDDAVDGAGIERREEPCLSCVKSKILASLSEEAAKSASMFGTVSDSTFSTITASPPTGVKDPLSILTPYTPTVLPRAPEITVISKSGNTESFTVWTNTKIALGIVCIVLMTMFFCILVVNTKRLICEHRSKRANANKNESDPEPCEYYGKSVDV</sequence>
<feature type="transmembrane region" description="Helical" evidence="1">
    <location>
        <begin position="268"/>
        <end position="287"/>
    </location>
</feature>
<gene>
    <name evidence="2" type="ORF">K452DRAFT_292140</name>
</gene>
<evidence type="ECO:0000256" key="1">
    <source>
        <dbReference type="SAM" id="Phobius"/>
    </source>
</evidence>
<dbReference type="Proteomes" id="UP000799438">
    <property type="component" value="Unassembled WGS sequence"/>
</dbReference>
<keyword evidence="1" id="KW-0812">Transmembrane</keyword>
<keyword evidence="1" id="KW-1133">Transmembrane helix</keyword>
<keyword evidence="1" id="KW-0472">Membrane</keyword>
<evidence type="ECO:0000313" key="3">
    <source>
        <dbReference type="Proteomes" id="UP000799438"/>
    </source>
</evidence>
<reference evidence="2" key="1">
    <citation type="journal article" date="2020" name="Stud. Mycol.">
        <title>101 Dothideomycetes genomes: a test case for predicting lifestyles and emergence of pathogens.</title>
        <authorList>
            <person name="Haridas S."/>
            <person name="Albert R."/>
            <person name="Binder M."/>
            <person name="Bloem J."/>
            <person name="Labutti K."/>
            <person name="Salamov A."/>
            <person name="Andreopoulos B."/>
            <person name="Baker S."/>
            <person name="Barry K."/>
            <person name="Bills G."/>
            <person name="Bluhm B."/>
            <person name="Cannon C."/>
            <person name="Castanera R."/>
            <person name="Culley D."/>
            <person name="Daum C."/>
            <person name="Ezra D."/>
            <person name="Gonzalez J."/>
            <person name="Henrissat B."/>
            <person name="Kuo A."/>
            <person name="Liang C."/>
            <person name="Lipzen A."/>
            <person name="Lutzoni F."/>
            <person name="Magnuson J."/>
            <person name="Mondo S."/>
            <person name="Nolan M."/>
            <person name="Ohm R."/>
            <person name="Pangilinan J."/>
            <person name="Park H.-J."/>
            <person name="Ramirez L."/>
            <person name="Alfaro M."/>
            <person name="Sun H."/>
            <person name="Tritt A."/>
            <person name="Yoshinaga Y."/>
            <person name="Zwiers L.-H."/>
            <person name="Turgeon B."/>
            <person name="Goodwin S."/>
            <person name="Spatafora J."/>
            <person name="Crous P."/>
            <person name="Grigoriev I."/>
        </authorList>
    </citation>
    <scope>NUCLEOTIDE SEQUENCE</scope>
    <source>
        <strain evidence="2">CBS 121167</strain>
    </source>
</reference>
<evidence type="ECO:0000313" key="2">
    <source>
        <dbReference type="EMBL" id="KAF2136714.1"/>
    </source>
</evidence>
<dbReference type="AlphaFoldDB" id="A0A6A6B0H2"/>
<organism evidence="2 3">
    <name type="scientific">Aplosporella prunicola CBS 121167</name>
    <dbReference type="NCBI Taxonomy" id="1176127"/>
    <lineage>
        <taxon>Eukaryota</taxon>
        <taxon>Fungi</taxon>
        <taxon>Dikarya</taxon>
        <taxon>Ascomycota</taxon>
        <taxon>Pezizomycotina</taxon>
        <taxon>Dothideomycetes</taxon>
        <taxon>Dothideomycetes incertae sedis</taxon>
        <taxon>Botryosphaeriales</taxon>
        <taxon>Aplosporellaceae</taxon>
        <taxon>Aplosporella</taxon>
    </lineage>
</organism>
<dbReference type="EMBL" id="ML995513">
    <property type="protein sequence ID" value="KAF2136714.1"/>
    <property type="molecule type" value="Genomic_DNA"/>
</dbReference>
<dbReference type="GeneID" id="54298808"/>
<keyword evidence="3" id="KW-1185">Reference proteome</keyword>
<name>A0A6A6B0H2_9PEZI</name>